<dbReference type="InterPro" id="IPR050644">
    <property type="entry name" value="PG_Glycine_Bridge_Synth"/>
</dbReference>
<protein>
    <submittedName>
        <fullName evidence="3">GNAT family N-acetyltransferase</fullName>
    </submittedName>
</protein>
<keyword evidence="4" id="KW-1185">Reference proteome</keyword>
<dbReference type="EMBL" id="BAAADN010000002">
    <property type="protein sequence ID" value="GAA0450642.1"/>
    <property type="molecule type" value="Genomic_DNA"/>
</dbReference>
<proteinExistence type="predicted"/>
<dbReference type="PANTHER" id="PTHR36174">
    <property type="entry name" value="LIPID II:GLYCINE GLYCYLTRANSFERASE"/>
    <property type="match status" value="1"/>
</dbReference>
<evidence type="ECO:0000313" key="5">
    <source>
        <dbReference type="Proteomes" id="UP001500962"/>
    </source>
</evidence>
<dbReference type="RefSeq" id="WP_244700294.1">
    <property type="nucleotide sequence ID" value="NZ_BAAADN010000002.1"/>
</dbReference>
<evidence type="ECO:0000313" key="4">
    <source>
        <dbReference type="Proteomes" id="UP000830542"/>
    </source>
</evidence>
<evidence type="ECO:0000313" key="3">
    <source>
        <dbReference type="EMBL" id="UOO94461.1"/>
    </source>
</evidence>
<organism evidence="2 5">
    <name type="scientific">Halococcus dombrowskii</name>
    <dbReference type="NCBI Taxonomy" id="179637"/>
    <lineage>
        <taxon>Archaea</taxon>
        <taxon>Methanobacteriati</taxon>
        <taxon>Methanobacteriota</taxon>
        <taxon>Stenosarchaea group</taxon>
        <taxon>Halobacteria</taxon>
        <taxon>Halobacteriales</taxon>
        <taxon>Halococcaceae</taxon>
        <taxon>Halococcus</taxon>
    </lineage>
</organism>
<reference evidence="2" key="3">
    <citation type="submission" date="2023-12" db="EMBL/GenBank/DDBJ databases">
        <authorList>
            <person name="Sun Q."/>
            <person name="Inoue M."/>
        </authorList>
    </citation>
    <scope>NUCLEOTIDE SEQUENCE</scope>
    <source>
        <strain evidence="2">JCM 12289</strain>
    </source>
</reference>
<sequence length="336" mass="37703">MRIERLDRDTWAGALPDRGFEVFHTPEALSVLDRHASGDCHLFGGYRGEQLVAMVPLFVRHVGGLRIVSSPPPGMAVPSLGPLVMPTSPKQRKREKVNREFTEELLEALDADSPRTLVRILCPPDYTDPRPYRWNGLSVEPAFTYRLAADDPDELIDSFSRSLRREIRSGMELDIEIETAGIAGGERVFRETAERYAEQSEPFGPEWPYVRDVIEELGDRCRVYVARADGEHLGGVITLFSNDAAYYWLGGTRATHENVSINSLLHWRIINDIADDPPIDSVHEYDLVGANTEQLCRYKSKFGGELTPYYVAESGGVAMDVAKSGYQLVSQAIDRF</sequence>
<dbReference type="Proteomes" id="UP001500962">
    <property type="component" value="Unassembled WGS sequence"/>
</dbReference>
<dbReference type="GeneID" id="71762351"/>
<dbReference type="InterPro" id="IPR038740">
    <property type="entry name" value="BioF2-like_GNAT_dom"/>
</dbReference>
<reference evidence="2" key="1">
    <citation type="journal article" date="2014" name="Int. J. Syst. Evol. Microbiol.">
        <title>Complete genome sequence of Corynebacterium casei LMG S-19264T (=DSM 44701T), isolated from a smear-ripened cheese.</title>
        <authorList>
            <consortium name="US DOE Joint Genome Institute (JGI-PGF)"/>
            <person name="Walter F."/>
            <person name="Albersmeier A."/>
            <person name="Kalinowski J."/>
            <person name="Ruckert C."/>
        </authorList>
    </citation>
    <scope>NUCLEOTIDE SEQUENCE</scope>
    <source>
        <strain evidence="2">JCM 12289</strain>
    </source>
</reference>
<gene>
    <name evidence="2" type="ORF">GCM10008985_02810</name>
    <name evidence="3" type="ORF">MUK72_10845</name>
</gene>
<dbReference type="EMBL" id="CP095005">
    <property type="protein sequence ID" value="UOO94461.1"/>
    <property type="molecule type" value="Genomic_DNA"/>
</dbReference>
<dbReference type="PANTHER" id="PTHR36174:SF1">
    <property type="entry name" value="LIPID II:GLYCINE GLYCYLTRANSFERASE"/>
    <property type="match status" value="1"/>
</dbReference>
<feature type="domain" description="BioF2-like acetyltransferase" evidence="1">
    <location>
        <begin position="159"/>
        <end position="299"/>
    </location>
</feature>
<dbReference type="KEGG" id="hdo:MUK72_10845"/>
<name>A0AAV3SBD4_HALDO</name>
<evidence type="ECO:0000259" key="1">
    <source>
        <dbReference type="Pfam" id="PF13480"/>
    </source>
</evidence>
<dbReference type="Pfam" id="PF13480">
    <property type="entry name" value="Acetyltransf_6"/>
    <property type="match status" value="1"/>
</dbReference>
<reference evidence="3" key="2">
    <citation type="submission" date="2022-04" db="EMBL/GenBank/DDBJ databases">
        <title>Sequencing and genomic assembly of Halococcus dombrowskii.</title>
        <authorList>
            <person name="Lim S.W."/>
            <person name="MacLea K.S."/>
        </authorList>
    </citation>
    <scope>NUCLEOTIDE SEQUENCE</scope>
    <source>
        <strain evidence="3">H4</strain>
    </source>
</reference>
<dbReference type="SUPFAM" id="SSF55729">
    <property type="entry name" value="Acyl-CoA N-acyltransferases (Nat)"/>
    <property type="match status" value="1"/>
</dbReference>
<dbReference type="InterPro" id="IPR016181">
    <property type="entry name" value="Acyl_CoA_acyltransferase"/>
</dbReference>
<dbReference type="Proteomes" id="UP000830542">
    <property type="component" value="Chromosome"/>
</dbReference>
<dbReference type="Gene3D" id="3.40.630.30">
    <property type="match status" value="1"/>
</dbReference>
<evidence type="ECO:0000313" key="2">
    <source>
        <dbReference type="EMBL" id="GAA0450642.1"/>
    </source>
</evidence>
<dbReference type="AlphaFoldDB" id="A0AAV3SBD4"/>
<accession>A0AAV3SBD4</accession>